<sequence>MKILKQSNGDIPLCIPKLVRVVRISLFLLFIVMTQLHAENLYSQNTVINLKLENATVEQVLDKIEKETEYSFLFTDKSVDIDWTVNIDIHGKSINEILEILFGKTNVEYRIVDKQIALSNRRLVTDSVNQQKKINGSVIEQNGNPVIGANVVEKGTTNGTITDMNGHFVLSVNQGAVLTISYIGYITKEFQINDKSNIIISLEEDSELLDEVVVVGYGTMKRKDLTGAVAAVKGDDLAARKTTQLSTALQGAASGVLVTRDNSAPGSTASIKIRGVTTIGESSPLVIVDGVPGDINQVNPEDVESMSVLKDAASASIYGSRAAAGVIVITTKRAKENDLSLNYNFEYGWEMPTKLPEYVGTQRFMEMVNELRYNDNNAGGWYQTYSEDQVNNWIKNNATDPDAYPVTDWQDEILKNSAPRQTHSINIAGGSKVVRTKASFRYDKTDGIYVNRNYERYMIRVNNDFKINKYIEAHLDVNYKRSKSEEPHRNPMDLQYRATPPIYAARWSNGMWGDVKDGENTLAMITDGGLKTSWYNRLGGKAAIDISPIEGLKISGVIAPTYNFDKVKSFRKQVPFTYANDPNTIKGYMNGFTTTKLTENRNDSYDVTTQFFANYNKTFGKHELSAMVGYEDYYAFGEKLSASRDQYELTNFPYLDIGPENLRDNGGNAEEYAYRSFFGRIAYSYDNRYLLQVNFRRDGSSRFAPDSRWANFPSLSAGWVASEEQFIKNLDWNWLSFLKLRGSWGTLGNERITMSKDNTTVQNYYPYQSALNFGSALFYSGNTVNSFLTAAQQYYAVRNISWETTETWDIGLDANFLDGRLHFTGDFYKKKTKDMLLALEIPKFIGYDNPSVNTGNMHTTGYDLEIGWRDQVGDFRYSVSANLSDFISKMGNLGGTEFLGEKVKMEGSQFDEWYGYLSDGLFQTQEEVDNSPKLNNNVTIGDIKYKDISGPDGVPDGKISSEYDRVLLGGSLPRYMFGVNLSASYKGFDISMMFQGVGSQNSRISRNMVEGLNTNWGGFPSILEGDYWSTNNTAEQNAGVKYPRLTRNSVDANMSMSDYWMFNGRYLRMKNLTVGYTLPSVWTKKISMESVRFYASGSDLFCLSKYPHGWDPEVSATGYPITMSVLLGVSVNF</sequence>
<evidence type="ECO:0000256" key="2">
    <source>
        <dbReference type="ARBA" id="ARBA00022448"/>
    </source>
</evidence>
<dbReference type="HOGENOM" id="CLU_004317_0_2_10"/>
<evidence type="ECO:0000313" key="10">
    <source>
        <dbReference type="EMBL" id="KKB47924.1"/>
    </source>
</evidence>
<evidence type="ECO:0000313" key="11">
    <source>
        <dbReference type="Proteomes" id="UP000033047"/>
    </source>
</evidence>
<evidence type="ECO:0000259" key="9">
    <source>
        <dbReference type="Pfam" id="PF07715"/>
    </source>
</evidence>
<comment type="similarity">
    <text evidence="7">Belongs to the TonB-dependent receptor family.</text>
</comment>
<accession>A0A0F5IQS2</accession>
<dbReference type="FunFam" id="2.170.130.10:FF:000009">
    <property type="entry name" value="SusC/RagA family TonB-linked outer membrane protein"/>
    <property type="match status" value="1"/>
</dbReference>
<dbReference type="InterPro" id="IPR023996">
    <property type="entry name" value="TonB-dep_OMP_SusC/RagA"/>
</dbReference>
<dbReference type="InterPro" id="IPR037066">
    <property type="entry name" value="Plug_dom_sf"/>
</dbReference>
<dbReference type="STRING" id="927665.HMPREF1535_04340"/>
<dbReference type="InterPro" id="IPR039426">
    <property type="entry name" value="TonB-dep_rcpt-like"/>
</dbReference>
<evidence type="ECO:0000259" key="8">
    <source>
        <dbReference type="Pfam" id="PF07660"/>
    </source>
</evidence>
<evidence type="ECO:0000256" key="1">
    <source>
        <dbReference type="ARBA" id="ARBA00004571"/>
    </source>
</evidence>
<dbReference type="AlphaFoldDB" id="A0A0F5IQS2"/>
<dbReference type="NCBIfam" id="TIGR04056">
    <property type="entry name" value="OMP_RagA_SusC"/>
    <property type="match status" value="1"/>
</dbReference>
<keyword evidence="6 7" id="KW-0998">Cell outer membrane</keyword>
<keyword evidence="4 7" id="KW-0812">Transmembrane</keyword>
<evidence type="ECO:0000256" key="5">
    <source>
        <dbReference type="ARBA" id="ARBA00023136"/>
    </source>
</evidence>
<dbReference type="FunFam" id="2.60.40.1120:FF:000003">
    <property type="entry name" value="Outer membrane protein Omp121"/>
    <property type="match status" value="1"/>
</dbReference>
<dbReference type="PROSITE" id="PS52016">
    <property type="entry name" value="TONB_DEPENDENT_REC_3"/>
    <property type="match status" value="1"/>
</dbReference>
<dbReference type="InterPro" id="IPR011662">
    <property type="entry name" value="Secretin/TonB_short_N"/>
</dbReference>
<reference evidence="10 11" key="1">
    <citation type="submission" date="2013-04" db="EMBL/GenBank/DDBJ databases">
        <title>The Genome Sequence of Parabacteroides goldsteinii DSM 19448.</title>
        <authorList>
            <consortium name="The Broad Institute Genomics Platform"/>
            <person name="Earl A."/>
            <person name="Ward D."/>
            <person name="Feldgarden M."/>
            <person name="Gevers D."/>
            <person name="Martens E."/>
            <person name="Sakamoto M."/>
            <person name="Benno Y."/>
            <person name="Song Y."/>
            <person name="Liu C."/>
            <person name="Lee J."/>
            <person name="Bolanos M."/>
            <person name="Vaisanen M.L."/>
            <person name="Finegold S.M."/>
            <person name="Walker B."/>
            <person name="Young S."/>
            <person name="Zeng Q."/>
            <person name="Gargeya S."/>
            <person name="Fitzgerald M."/>
            <person name="Haas B."/>
            <person name="Abouelleil A."/>
            <person name="Allen A.W."/>
            <person name="Alvarado L."/>
            <person name="Arachchi H.M."/>
            <person name="Berlin A.M."/>
            <person name="Chapman S.B."/>
            <person name="Gainer-Dewar J."/>
            <person name="Goldberg J."/>
            <person name="Griggs A."/>
            <person name="Gujja S."/>
            <person name="Hansen M."/>
            <person name="Howarth C."/>
            <person name="Imamovic A."/>
            <person name="Ireland A."/>
            <person name="Larimer J."/>
            <person name="McCowan C."/>
            <person name="Murphy C."/>
            <person name="Pearson M."/>
            <person name="Poon T.W."/>
            <person name="Priest M."/>
            <person name="Roberts A."/>
            <person name="Saif S."/>
            <person name="Shea T."/>
            <person name="Sisk P."/>
            <person name="Sykes S."/>
            <person name="Wortman J."/>
            <person name="Nusbaum C."/>
            <person name="Birren B."/>
        </authorList>
    </citation>
    <scope>NUCLEOTIDE SEQUENCE [LARGE SCALE GENOMIC DNA]</scope>
    <source>
        <strain evidence="10 11">DSM 19448</strain>
    </source>
</reference>
<dbReference type="InterPro" id="IPR012910">
    <property type="entry name" value="Plug_dom"/>
</dbReference>
<dbReference type="Pfam" id="PF07715">
    <property type="entry name" value="Plug"/>
    <property type="match status" value="1"/>
</dbReference>
<protein>
    <submittedName>
        <fullName evidence="10">SusC/RagA family TonB-linked outer membrane protein</fullName>
    </submittedName>
</protein>
<evidence type="ECO:0000256" key="4">
    <source>
        <dbReference type="ARBA" id="ARBA00022692"/>
    </source>
</evidence>
<evidence type="ECO:0000256" key="6">
    <source>
        <dbReference type="ARBA" id="ARBA00023237"/>
    </source>
</evidence>
<evidence type="ECO:0000256" key="3">
    <source>
        <dbReference type="ARBA" id="ARBA00022452"/>
    </source>
</evidence>
<dbReference type="InterPro" id="IPR008969">
    <property type="entry name" value="CarboxyPept-like_regulatory"/>
</dbReference>
<keyword evidence="3 7" id="KW-1134">Transmembrane beta strand</keyword>
<dbReference type="Pfam" id="PF07660">
    <property type="entry name" value="STN"/>
    <property type="match status" value="1"/>
</dbReference>
<gene>
    <name evidence="10" type="ORF">HMPREF1535_04340</name>
</gene>
<name>A0A0F5IQS2_9BACT</name>
<dbReference type="RefSeq" id="WP_007658187.1">
    <property type="nucleotide sequence ID" value="NZ_KQ033913.1"/>
</dbReference>
<dbReference type="Pfam" id="PF13715">
    <property type="entry name" value="CarbopepD_reg_2"/>
    <property type="match status" value="1"/>
</dbReference>
<keyword evidence="5 7" id="KW-0472">Membrane</keyword>
<dbReference type="EMBL" id="AQHV01000024">
    <property type="protein sequence ID" value="KKB47924.1"/>
    <property type="molecule type" value="Genomic_DNA"/>
</dbReference>
<dbReference type="Proteomes" id="UP000033047">
    <property type="component" value="Unassembled WGS sequence"/>
</dbReference>
<dbReference type="InterPro" id="IPR036942">
    <property type="entry name" value="Beta-barrel_TonB_sf"/>
</dbReference>
<comment type="caution">
    <text evidence="10">The sequence shown here is derived from an EMBL/GenBank/DDBJ whole genome shotgun (WGS) entry which is preliminary data.</text>
</comment>
<dbReference type="Gene3D" id="2.40.170.20">
    <property type="entry name" value="TonB-dependent receptor, beta-barrel domain"/>
    <property type="match status" value="1"/>
</dbReference>
<evidence type="ECO:0000256" key="7">
    <source>
        <dbReference type="PROSITE-ProRule" id="PRU01360"/>
    </source>
</evidence>
<feature type="domain" description="Secretin/TonB short N-terminal" evidence="8">
    <location>
        <begin position="70"/>
        <end position="119"/>
    </location>
</feature>
<comment type="subcellular location">
    <subcellularLocation>
        <location evidence="1 7">Cell outer membrane</location>
        <topology evidence="1 7">Multi-pass membrane protein</topology>
    </subcellularLocation>
</comment>
<dbReference type="Gene3D" id="2.60.40.1120">
    <property type="entry name" value="Carboxypeptidase-like, regulatory domain"/>
    <property type="match status" value="1"/>
</dbReference>
<dbReference type="PATRIC" id="fig|927665.4.peg.4457"/>
<keyword evidence="2 7" id="KW-0813">Transport</keyword>
<dbReference type="Gene3D" id="2.170.130.10">
    <property type="entry name" value="TonB-dependent receptor, plug domain"/>
    <property type="match status" value="1"/>
</dbReference>
<organism evidence="10 11">
    <name type="scientific">Parabacteroides goldsteinii DSM 19448 = WAL 12034</name>
    <dbReference type="NCBI Taxonomy" id="927665"/>
    <lineage>
        <taxon>Bacteria</taxon>
        <taxon>Pseudomonadati</taxon>
        <taxon>Bacteroidota</taxon>
        <taxon>Bacteroidia</taxon>
        <taxon>Bacteroidales</taxon>
        <taxon>Tannerellaceae</taxon>
        <taxon>Parabacteroides</taxon>
    </lineage>
</organism>
<dbReference type="NCBIfam" id="TIGR04057">
    <property type="entry name" value="SusC_RagA_signa"/>
    <property type="match status" value="1"/>
</dbReference>
<dbReference type="GO" id="GO:0009279">
    <property type="term" value="C:cell outer membrane"/>
    <property type="evidence" value="ECO:0007669"/>
    <property type="project" value="UniProtKB-SubCell"/>
</dbReference>
<proteinExistence type="inferred from homology"/>
<dbReference type="SUPFAM" id="SSF56935">
    <property type="entry name" value="Porins"/>
    <property type="match status" value="1"/>
</dbReference>
<dbReference type="InterPro" id="IPR023997">
    <property type="entry name" value="TonB-dep_OMP_SusC/RagA_CS"/>
</dbReference>
<feature type="domain" description="TonB-dependent receptor plug" evidence="9">
    <location>
        <begin position="222"/>
        <end position="326"/>
    </location>
</feature>
<dbReference type="SUPFAM" id="SSF49464">
    <property type="entry name" value="Carboxypeptidase regulatory domain-like"/>
    <property type="match status" value="1"/>
</dbReference>